<dbReference type="GeneID" id="65085033"/>
<proteinExistence type="predicted"/>
<comment type="caution">
    <text evidence="1">The sequence shown here is derived from an EMBL/GenBank/DDBJ whole genome shotgun (WGS) entry which is preliminary data.</text>
</comment>
<organism evidence="1 2">
    <name type="scientific">Fusarium mangiferae</name>
    <name type="common">Mango malformation disease fungus</name>
    <dbReference type="NCBI Taxonomy" id="192010"/>
    <lineage>
        <taxon>Eukaryota</taxon>
        <taxon>Fungi</taxon>
        <taxon>Dikarya</taxon>
        <taxon>Ascomycota</taxon>
        <taxon>Pezizomycotina</taxon>
        <taxon>Sordariomycetes</taxon>
        <taxon>Hypocreomycetidae</taxon>
        <taxon>Hypocreales</taxon>
        <taxon>Nectriaceae</taxon>
        <taxon>Fusarium</taxon>
        <taxon>Fusarium fujikuroi species complex</taxon>
    </lineage>
</organism>
<reference evidence="2" key="1">
    <citation type="journal article" date="2016" name="Genome Biol. Evol.">
        <title>Comparative 'omics' of the Fusarium fujikuroi species complex highlights differences in genetic potential and metabolite synthesis.</title>
        <authorList>
            <person name="Niehaus E.-M."/>
            <person name="Muensterkoetter M."/>
            <person name="Proctor R.H."/>
            <person name="Brown D.W."/>
            <person name="Sharon A."/>
            <person name="Idan Y."/>
            <person name="Oren-Young L."/>
            <person name="Sieber C.M."/>
            <person name="Novak O."/>
            <person name="Pencik A."/>
            <person name="Tarkowska D."/>
            <person name="Hromadova K."/>
            <person name="Freeman S."/>
            <person name="Maymon M."/>
            <person name="Elazar M."/>
            <person name="Youssef S.A."/>
            <person name="El-Shabrawy E.S.M."/>
            <person name="Shalaby A.B.A."/>
            <person name="Houterman P."/>
            <person name="Brock N.L."/>
            <person name="Burkhardt I."/>
            <person name="Tsavkelova E.A."/>
            <person name="Dickschat J.S."/>
            <person name="Galuszka P."/>
            <person name="Gueldener U."/>
            <person name="Tudzynski B."/>
        </authorList>
    </citation>
    <scope>NUCLEOTIDE SEQUENCE [LARGE SCALE GENOMIC DNA]</scope>
    <source>
        <strain evidence="2">MRC7560</strain>
    </source>
</reference>
<dbReference type="Proteomes" id="UP000184255">
    <property type="component" value="Unassembled WGS sequence"/>
</dbReference>
<dbReference type="VEuPathDB" id="FungiDB:FMAN_05768"/>
<sequence length="271" mass="30944">MAHQSTGMAFTPIQGAELEDFLGDSNATTSRAPDAFITHYCHLTYLERHDLRDLLFAWLEVSHNTTDLLSLCPITRSQRESFFSSIFSDWDPSKPTCSPKYIPYMETDGKIEVGVWSQDLPISREERERALENGEQEPTRQHKTVRQAGQKAFMVPSMGKMGKKTVIVFLYMDADGEFNDFPGFVTFKPGGLTREDYMRRSIKEYDESKTSRAYQYNIEAIIDTAQKRIVKYCNDGVMEGRLPVSGHRVPTRVVFDPILPQIESGDACWET</sequence>
<dbReference type="RefSeq" id="XP_041678488.1">
    <property type="nucleotide sequence ID" value="XM_041827535.1"/>
</dbReference>
<name>A0A1L7SV23_FUSMA</name>
<protein>
    <submittedName>
        <fullName evidence="1">Uncharacterized protein</fullName>
    </submittedName>
</protein>
<gene>
    <name evidence="1" type="ORF">FMAN_05768</name>
</gene>
<dbReference type="EMBL" id="FCQH01000002">
    <property type="protein sequence ID" value="CVK87056.1"/>
    <property type="molecule type" value="Genomic_DNA"/>
</dbReference>
<accession>A0A1L7SV23</accession>
<keyword evidence="2" id="KW-1185">Reference proteome</keyword>
<evidence type="ECO:0000313" key="1">
    <source>
        <dbReference type="EMBL" id="CVK87056.1"/>
    </source>
</evidence>
<evidence type="ECO:0000313" key="2">
    <source>
        <dbReference type="Proteomes" id="UP000184255"/>
    </source>
</evidence>
<dbReference type="AlphaFoldDB" id="A0A1L7SV23"/>